<organism evidence="2 3">
    <name type="scientific">Candidatus Hepatoplasma crinochetorum</name>
    <dbReference type="NCBI Taxonomy" id="295596"/>
    <lineage>
        <taxon>Bacteria</taxon>
        <taxon>Bacillati</taxon>
        <taxon>Mycoplasmatota</taxon>
        <taxon>Mollicutes</taxon>
        <taxon>Candidatus Hepatoplasmataceae</taxon>
        <taxon>Candidatus Hepatoplasma</taxon>
    </lineage>
</organism>
<feature type="domain" description="FAD dependent oxidoreductase" evidence="1">
    <location>
        <begin position="8"/>
        <end position="365"/>
    </location>
</feature>
<dbReference type="AlphaFoldDB" id="A0A0G7ZMP0"/>
<dbReference type="Gene3D" id="3.30.9.10">
    <property type="entry name" value="D-Amino Acid Oxidase, subunit A, domain 2"/>
    <property type="match status" value="1"/>
</dbReference>
<evidence type="ECO:0000259" key="1">
    <source>
        <dbReference type="Pfam" id="PF01266"/>
    </source>
</evidence>
<keyword evidence="3" id="KW-1185">Reference proteome</keyword>
<dbReference type="Gene3D" id="3.50.50.60">
    <property type="entry name" value="FAD/NAD(P)-binding domain"/>
    <property type="match status" value="1"/>
</dbReference>
<accession>A0A0G7ZMP0</accession>
<dbReference type="PANTHER" id="PTHR42720:SF1">
    <property type="entry name" value="GLYCEROL 3-PHOSPHATE OXIDASE"/>
    <property type="match status" value="1"/>
</dbReference>
<reference evidence="3" key="1">
    <citation type="submission" date="2015-05" db="EMBL/GenBank/DDBJ databases">
        <authorList>
            <person name="Collingro A."/>
        </authorList>
    </citation>
    <scope>NUCLEOTIDE SEQUENCE [LARGE SCALE GENOMIC DNA]</scope>
    <source>
        <strain evidence="3">Ps</strain>
    </source>
</reference>
<evidence type="ECO:0000313" key="3">
    <source>
        <dbReference type="Proteomes" id="UP000242141"/>
    </source>
</evidence>
<dbReference type="SUPFAM" id="SSF51905">
    <property type="entry name" value="FAD/NAD(P)-binding domain"/>
    <property type="match status" value="1"/>
</dbReference>
<name>A0A0G7ZMP0_9MOLU</name>
<dbReference type="PRINTS" id="PR00420">
    <property type="entry name" value="RNGMNOXGNASE"/>
</dbReference>
<protein>
    <submittedName>
        <fullName evidence="2">| lhgO / L-2-hydroxyglutarate oxidase LhgO |:315642 Forward</fullName>
    </submittedName>
</protein>
<evidence type="ECO:0000313" key="2">
    <source>
        <dbReference type="EMBL" id="CRX36838.1"/>
    </source>
</evidence>
<sequence length="374" mass="42380">MNEAKTYDVVIIGGGVIGLTIAEQFLQKNIKNICLLEKNNEVMLETSSHNSGVIHSGFDATPGTLKAKFNVQGRHLFEKKYLNKNAQFHWENANSYILAFTKDEIEELHKLYEQGIKNGLEKSSMKIIEAEELFKINPFLNRRILKALQVTTSKIIDPHEFGNFIFTKAKELGLKYHLNFKVISIEKSKTNWIIKSDENRIINAKYIINASGVRAEEIARLVEKNPLFKIKTRRGQYLILDQSEHKFATNDVFFLTPSKHGKGVIVASLLDGRVLVGPNAEDNVPKDNIHLVTEEGLKYVRKIGKKINSKINLDRVVSVTAGSRSINELTNDFFIDQSQEVDNFFHVAGIQSPGLSSSPAIAEYVFKKYQELKK</sequence>
<dbReference type="PANTHER" id="PTHR42720">
    <property type="entry name" value="GLYCEROL-3-PHOSPHATE DEHYDROGENASE"/>
    <property type="match status" value="1"/>
</dbReference>
<dbReference type="InterPro" id="IPR036188">
    <property type="entry name" value="FAD/NAD-bd_sf"/>
</dbReference>
<dbReference type="InterPro" id="IPR006076">
    <property type="entry name" value="FAD-dep_OxRdtase"/>
</dbReference>
<gene>
    <name evidence="2" type="ORF">HEPPS_00370</name>
</gene>
<proteinExistence type="predicted"/>
<dbReference type="Pfam" id="PF01266">
    <property type="entry name" value="DAO"/>
    <property type="match status" value="1"/>
</dbReference>
<dbReference type="InterPro" id="IPR052745">
    <property type="entry name" value="G3P_Oxidase/Oxidoreductase"/>
</dbReference>
<dbReference type="Proteomes" id="UP000242141">
    <property type="component" value="Unassembled WGS sequence"/>
</dbReference>
<dbReference type="EMBL" id="CWGI01000001">
    <property type="protein sequence ID" value="CRX36838.1"/>
    <property type="molecule type" value="Genomic_DNA"/>
</dbReference>